<evidence type="ECO:0000313" key="7">
    <source>
        <dbReference type="Ensembl" id="ENSMMMP00000005102.1"/>
    </source>
</evidence>
<dbReference type="Ensembl" id="ENSMMMT00000005821.1">
    <property type="protein sequence ID" value="ENSMMMP00000005102.1"/>
    <property type="gene ID" value="ENSMMMG00000004671.1"/>
</dbReference>
<dbReference type="GO" id="GO:0005525">
    <property type="term" value="F:GTP binding"/>
    <property type="evidence" value="ECO:0007669"/>
    <property type="project" value="UniProtKB-KW"/>
</dbReference>
<name>A0A8C5YUV8_MARMA</name>
<evidence type="ECO:0000256" key="4">
    <source>
        <dbReference type="ARBA" id="ARBA00023134"/>
    </source>
</evidence>
<keyword evidence="4 5" id="KW-0342">GTP-binding</keyword>
<dbReference type="Gene3D" id="3.40.50.300">
    <property type="entry name" value="P-loop containing nucleotide triphosphate hydrolases"/>
    <property type="match status" value="1"/>
</dbReference>
<dbReference type="Pfam" id="PF03029">
    <property type="entry name" value="ATP_bind_1"/>
    <property type="match status" value="1"/>
</dbReference>
<comment type="function">
    <text evidence="5">Small GTPase required for proper nuclear import of RNA polymerase II (RNAPII). May act at an RNAP assembly step prior to nuclear import.</text>
</comment>
<evidence type="ECO:0000256" key="3">
    <source>
        <dbReference type="ARBA" id="ARBA00022801"/>
    </source>
</evidence>
<feature type="transmembrane region" description="Helical" evidence="6">
    <location>
        <begin position="14"/>
        <end position="31"/>
    </location>
</feature>
<accession>A0A8C5YUV8</accession>
<dbReference type="GO" id="GO:0005634">
    <property type="term" value="C:nucleus"/>
    <property type="evidence" value="ECO:0007669"/>
    <property type="project" value="UniProtKB-SubCell"/>
</dbReference>
<keyword evidence="8" id="KW-1185">Reference proteome</keyword>
<evidence type="ECO:0000256" key="2">
    <source>
        <dbReference type="ARBA" id="ARBA00022741"/>
    </source>
</evidence>
<dbReference type="AlphaFoldDB" id="A0A8C5YUV8"/>
<sequence length="91" mass="10059">LALPSSQTFNPQDLGSLWSSVFLLALGMAGIRKNTFVQKFTGHLHCQGFQPYVINLDPAIHEVPFPANTNIHDTVKYKEVMKQGDLGAPHL</sequence>
<comment type="subcellular location">
    <subcellularLocation>
        <location evidence="5">Cytoplasm</location>
    </subcellularLocation>
    <subcellularLocation>
        <location evidence="5">Nucleus</location>
    </subcellularLocation>
</comment>
<evidence type="ECO:0000256" key="6">
    <source>
        <dbReference type="SAM" id="Phobius"/>
    </source>
</evidence>
<keyword evidence="5" id="KW-0963">Cytoplasm</keyword>
<keyword evidence="6" id="KW-0812">Transmembrane</keyword>
<dbReference type="GO" id="GO:0003924">
    <property type="term" value="F:GTPase activity"/>
    <property type="evidence" value="ECO:0007669"/>
    <property type="project" value="TreeGrafter"/>
</dbReference>
<evidence type="ECO:0000256" key="1">
    <source>
        <dbReference type="ARBA" id="ARBA00005290"/>
    </source>
</evidence>
<reference evidence="7" key="2">
    <citation type="submission" date="2025-09" db="UniProtKB">
        <authorList>
            <consortium name="Ensembl"/>
        </authorList>
    </citation>
    <scope>IDENTIFICATION</scope>
</reference>
<comment type="subunit">
    <text evidence="5">Binds to RNA polymerase II.</text>
</comment>
<dbReference type="PANTHER" id="PTHR21231">
    <property type="entry name" value="XPA-BINDING PROTEIN 1-RELATED"/>
    <property type="match status" value="1"/>
</dbReference>
<dbReference type="InterPro" id="IPR027417">
    <property type="entry name" value="P-loop_NTPase"/>
</dbReference>
<evidence type="ECO:0000256" key="5">
    <source>
        <dbReference type="RuleBase" id="RU365059"/>
    </source>
</evidence>
<keyword evidence="2 5" id="KW-0547">Nucleotide-binding</keyword>
<dbReference type="EC" id="3.6.5.-" evidence="5"/>
<keyword evidence="6" id="KW-0472">Membrane</keyword>
<comment type="similarity">
    <text evidence="1 5">Belongs to the GPN-loop GTPase family.</text>
</comment>
<dbReference type="InterPro" id="IPR004130">
    <property type="entry name" value="Gpn"/>
</dbReference>
<reference evidence="7" key="1">
    <citation type="submission" date="2025-08" db="UniProtKB">
        <authorList>
            <consortium name="Ensembl"/>
        </authorList>
    </citation>
    <scope>IDENTIFICATION</scope>
</reference>
<keyword evidence="6" id="KW-1133">Transmembrane helix</keyword>
<dbReference type="Proteomes" id="UP000694407">
    <property type="component" value="Unplaced"/>
</dbReference>
<dbReference type="GO" id="GO:0005737">
    <property type="term" value="C:cytoplasm"/>
    <property type="evidence" value="ECO:0007669"/>
    <property type="project" value="UniProtKB-SubCell"/>
</dbReference>
<keyword evidence="3 5" id="KW-0378">Hydrolase</keyword>
<proteinExistence type="inferred from homology"/>
<evidence type="ECO:0000313" key="8">
    <source>
        <dbReference type="Proteomes" id="UP000694407"/>
    </source>
</evidence>
<organism evidence="7 8">
    <name type="scientific">Marmota marmota marmota</name>
    <name type="common">Alpine marmot</name>
    <dbReference type="NCBI Taxonomy" id="9994"/>
    <lineage>
        <taxon>Eukaryota</taxon>
        <taxon>Metazoa</taxon>
        <taxon>Chordata</taxon>
        <taxon>Craniata</taxon>
        <taxon>Vertebrata</taxon>
        <taxon>Euteleostomi</taxon>
        <taxon>Mammalia</taxon>
        <taxon>Eutheria</taxon>
        <taxon>Euarchontoglires</taxon>
        <taxon>Glires</taxon>
        <taxon>Rodentia</taxon>
        <taxon>Sciuromorpha</taxon>
        <taxon>Sciuridae</taxon>
        <taxon>Xerinae</taxon>
        <taxon>Marmotini</taxon>
        <taxon>Marmota</taxon>
    </lineage>
</organism>
<dbReference type="PANTHER" id="PTHR21231:SF8">
    <property type="entry name" value="GPN-LOOP GTPASE 1"/>
    <property type="match status" value="1"/>
</dbReference>
<protein>
    <recommendedName>
        <fullName evidence="5">GPN-loop GTPase</fullName>
        <ecNumber evidence="5">3.6.5.-</ecNumber>
    </recommendedName>
</protein>
<dbReference type="SUPFAM" id="SSF52540">
    <property type="entry name" value="P-loop containing nucleoside triphosphate hydrolases"/>
    <property type="match status" value="1"/>
</dbReference>
<dbReference type="GeneTree" id="ENSGT00940000178162"/>